<comment type="caution">
    <text evidence="12">The sequence shown here is derived from an EMBL/GenBank/DDBJ whole genome shotgun (WGS) entry which is preliminary data.</text>
</comment>
<comment type="function">
    <text evidence="9">Catalyzes the formation of N(4)-acetylcytidine (ac(4)C) at the wobble position of tRNA(Met), by using acetyl-CoA as an acetyl donor and ATP (or GTP).</text>
</comment>
<dbReference type="GO" id="GO:0051392">
    <property type="term" value="F:tRNA cytidine N4-acetyltransferase activity"/>
    <property type="evidence" value="ECO:0007669"/>
    <property type="project" value="UniProtKB-UniRule"/>
</dbReference>
<dbReference type="GO" id="GO:0051391">
    <property type="term" value="P:tRNA acetylation"/>
    <property type="evidence" value="ECO:0007669"/>
    <property type="project" value="UniProtKB-UniRule"/>
</dbReference>
<dbReference type="GO" id="GO:0000049">
    <property type="term" value="F:tRNA binding"/>
    <property type="evidence" value="ECO:0007669"/>
    <property type="project" value="UniProtKB-UniRule"/>
</dbReference>
<keyword evidence="5 9" id="KW-0547">Nucleotide-binding</keyword>
<dbReference type="GO" id="GO:0005737">
    <property type="term" value="C:cytoplasm"/>
    <property type="evidence" value="ECO:0007669"/>
    <property type="project" value="UniProtKB-SubCell"/>
</dbReference>
<dbReference type="InterPro" id="IPR016181">
    <property type="entry name" value="Acyl_CoA_acyltransferase"/>
</dbReference>
<dbReference type="PROSITE" id="PS51186">
    <property type="entry name" value="GNAT"/>
    <property type="match status" value="1"/>
</dbReference>
<dbReference type="Pfam" id="PF05127">
    <property type="entry name" value="NAT10_TcmA_helicase"/>
    <property type="match status" value="1"/>
</dbReference>
<comment type="similarity">
    <text evidence="9">Belongs to the TmcA family.</text>
</comment>
<evidence type="ECO:0000256" key="6">
    <source>
        <dbReference type="ARBA" id="ARBA00022840"/>
    </source>
</evidence>
<dbReference type="GO" id="GO:0002101">
    <property type="term" value="P:tRNA wobble cytosine modification"/>
    <property type="evidence" value="ECO:0007669"/>
    <property type="project" value="UniProtKB-UniRule"/>
</dbReference>
<reference evidence="12 13" key="1">
    <citation type="submission" date="2016-12" db="EMBL/GenBank/DDBJ databases">
        <title>Izhakiella australiana sp. nov. of genus Izhakiella isolated from Australian desert.</title>
        <authorList>
            <person name="Ji M."/>
        </authorList>
    </citation>
    <scope>NUCLEOTIDE SEQUENCE [LARGE SCALE GENOMIC DNA]</scope>
    <source>
        <strain evidence="12 13">D4N98</strain>
    </source>
</reference>
<comment type="subcellular location">
    <subcellularLocation>
        <location evidence="9">Cytoplasm</location>
    </subcellularLocation>
</comment>
<name>A0A1S8YIY2_9GAMM</name>
<dbReference type="GO" id="GO:1904812">
    <property type="term" value="P:rRNA acetylation involved in maturation of SSU-rRNA"/>
    <property type="evidence" value="ECO:0007669"/>
    <property type="project" value="TreeGrafter"/>
</dbReference>
<proteinExistence type="inferred from homology"/>
<dbReference type="Gene3D" id="3.40.630.30">
    <property type="match status" value="1"/>
</dbReference>
<evidence type="ECO:0000313" key="13">
    <source>
        <dbReference type="Proteomes" id="UP000190667"/>
    </source>
</evidence>
<dbReference type="Pfam" id="PF17176">
    <property type="entry name" value="tRNA_bind_3"/>
    <property type="match status" value="1"/>
</dbReference>
<evidence type="ECO:0000313" key="12">
    <source>
        <dbReference type="EMBL" id="OON39024.1"/>
    </source>
</evidence>
<dbReference type="InterPro" id="IPR013562">
    <property type="entry name" value="TmcA/NAT10_N"/>
</dbReference>
<evidence type="ECO:0000256" key="1">
    <source>
        <dbReference type="ARBA" id="ARBA00022490"/>
    </source>
</evidence>
<keyword evidence="2 9" id="KW-0820">tRNA-binding</keyword>
<keyword evidence="7 9" id="KW-0694">RNA-binding</keyword>
<comment type="catalytic activity">
    <reaction evidence="9">
        <text>cytidine(34) in elongator tRNA(Met) + acetyl-CoA + ATP + H2O = N(4)-acetylcytidine(34) in elongator tRNA(Met) + ADP + phosphate + CoA + H(+)</text>
        <dbReference type="Rhea" id="RHEA:43788"/>
        <dbReference type="Rhea" id="RHEA-COMP:10693"/>
        <dbReference type="Rhea" id="RHEA-COMP:10694"/>
        <dbReference type="ChEBI" id="CHEBI:15377"/>
        <dbReference type="ChEBI" id="CHEBI:15378"/>
        <dbReference type="ChEBI" id="CHEBI:30616"/>
        <dbReference type="ChEBI" id="CHEBI:43474"/>
        <dbReference type="ChEBI" id="CHEBI:57287"/>
        <dbReference type="ChEBI" id="CHEBI:57288"/>
        <dbReference type="ChEBI" id="CHEBI:74900"/>
        <dbReference type="ChEBI" id="CHEBI:82748"/>
        <dbReference type="ChEBI" id="CHEBI:456216"/>
        <dbReference type="EC" id="2.3.1.193"/>
    </reaction>
</comment>
<evidence type="ECO:0000256" key="4">
    <source>
        <dbReference type="ARBA" id="ARBA00022694"/>
    </source>
</evidence>
<dbReference type="EMBL" id="MRUL01000011">
    <property type="protein sequence ID" value="OON39024.1"/>
    <property type="molecule type" value="Genomic_DNA"/>
</dbReference>
<keyword evidence="8 9" id="KW-0012">Acyltransferase</keyword>
<comment type="caution">
    <text evidence="9">Lacks conserved residue(s) required for the propagation of feature annotation.</text>
</comment>
<dbReference type="AlphaFoldDB" id="A0A1S8YIY2"/>
<evidence type="ECO:0000256" key="2">
    <source>
        <dbReference type="ARBA" id="ARBA00022555"/>
    </source>
</evidence>
<dbReference type="InterPro" id="IPR000182">
    <property type="entry name" value="GNAT_dom"/>
</dbReference>
<feature type="binding site" evidence="9">
    <location>
        <position position="172"/>
    </location>
    <ligand>
        <name>ATP</name>
        <dbReference type="ChEBI" id="CHEBI:30616"/>
    </ligand>
</feature>
<dbReference type="GO" id="GO:0005524">
    <property type="term" value="F:ATP binding"/>
    <property type="evidence" value="ECO:0007669"/>
    <property type="project" value="UniProtKB-UniRule"/>
</dbReference>
<keyword evidence="3 9" id="KW-0808">Transferase</keyword>
<dbReference type="PANTHER" id="PTHR10925">
    <property type="entry name" value="N-ACETYLTRANSFERASE 10"/>
    <property type="match status" value="1"/>
</dbReference>
<accession>A0A1S8YIY2</accession>
<evidence type="ECO:0000256" key="7">
    <source>
        <dbReference type="ARBA" id="ARBA00022884"/>
    </source>
</evidence>
<dbReference type="HAMAP" id="MF_01886">
    <property type="entry name" value="tRNA_acetyltr_TmcA"/>
    <property type="match status" value="1"/>
</dbReference>
<dbReference type="Gene3D" id="1.20.120.890">
    <property type="entry name" value="tRNA(Met) cytidine acetyltransferase, tail domain"/>
    <property type="match status" value="1"/>
</dbReference>
<sequence length="665" mass="73662">MNRLSQLSADMSACGIRRLAVLSGEALWCLQQALCWQQRLPGDWLWVGESAPSALHCPPGKLRTLLGREFHHAVFDARDGFHAEAFAALTGTLRAGSWLLLLLPPLEDWDAQPDNDSLRWSEQPRPIATPNFTRHIGRLLSDPQLLLHQQGQPPRWPDNGAFPRWQSSDRQQQALCQQLLASPPGISVLTAGRGRGKSALAGMLAQRWPGVCWVTAPAKVSTEVLSAFAGDRFQFIAPDRLLALSDAGSPPEGDWLLIDEAAAIPAPLLRQLIALFPRVLLTTTIQGYEGTGRGFVLKFCASLPAVRMLTLDQPLRWAIHDPLERWLTQALIFAEPQLARSEGELRWSSLQPQDWANSPARLSQLYQLLCSAHYRTSPLDLRRMMDAPGQHFSLVMQQDQVQGGLWLVEEGGLDSALADSIWAGRRRPAGNLVAQSLAAHAGLRDAPRLRARRISRIAVAPALRRRGVGRQLVALALQEARECAYISVSFGYTAELSAFWQACGFQLVRIGSVREASSGCYAAMALRPLTPPGQRLVARARQRFNDELGWLQEIIDEPALEAIARCERAPDRQDWLELAGFAFALRPFEATRAALGRLLLHSPAPMPLLRAAILQHQSSQALCQQFALSGRRQLMARWREEAASGLYSLDASEAESQRRQLPLLQ</sequence>
<feature type="binding site" evidence="9">
    <location>
        <position position="316"/>
    </location>
    <ligand>
        <name>ATP</name>
        <dbReference type="ChEBI" id="CHEBI:30616"/>
    </ligand>
</feature>
<dbReference type="Proteomes" id="UP000190667">
    <property type="component" value="Unassembled WGS sequence"/>
</dbReference>
<dbReference type="Gene3D" id="3.40.50.300">
    <property type="entry name" value="P-loop containing nucleotide triphosphate hydrolases"/>
    <property type="match status" value="1"/>
</dbReference>
<dbReference type="Pfam" id="PF08351">
    <property type="entry name" value="TmcA_N"/>
    <property type="match status" value="1"/>
</dbReference>
<feature type="binding site" evidence="9">
    <location>
        <begin position="457"/>
        <end position="459"/>
    </location>
    <ligand>
        <name>acetyl-CoA</name>
        <dbReference type="ChEBI" id="CHEBI:57288"/>
    </ligand>
</feature>
<keyword evidence="13" id="KW-1185">Reference proteome</keyword>
<dbReference type="InterPro" id="IPR033442">
    <property type="entry name" value="TmcA_tRNA_bind"/>
</dbReference>
<keyword evidence="4 9" id="KW-0819">tRNA processing</keyword>
<dbReference type="PANTHER" id="PTHR10925:SF5">
    <property type="entry name" value="RNA CYTIDINE ACETYLTRANSFERASE"/>
    <property type="match status" value="1"/>
</dbReference>
<protein>
    <recommendedName>
        <fullName evidence="9">tRNA(Met) cytidine acetyltransferase TmcA</fullName>
        <ecNumber evidence="9">2.3.1.193</ecNumber>
    </recommendedName>
</protein>
<dbReference type="STRING" id="1926881.BTJ39_15365"/>
<keyword evidence="6 9" id="KW-0067">ATP-binding</keyword>
<feature type="region of interest" description="Disordered" evidence="10">
    <location>
        <begin position="148"/>
        <end position="167"/>
    </location>
</feature>
<dbReference type="InterPro" id="IPR007807">
    <property type="entry name" value="TcmA/NAT10_helicase"/>
</dbReference>
<dbReference type="RefSeq" id="WP_078003572.1">
    <property type="nucleotide sequence ID" value="NZ_MRUL01000011.1"/>
</dbReference>
<dbReference type="SUPFAM" id="SSF52540">
    <property type="entry name" value="P-loop containing nucleoside triphosphate hydrolases"/>
    <property type="match status" value="1"/>
</dbReference>
<evidence type="ECO:0000256" key="3">
    <source>
        <dbReference type="ARBA" id="ARBA00022679"/>
    </source>
</evidence>
<dbReference type="InterPro" id="IPR027417">
    <property type="entry name" value="P-loop_NTPase"/>
</dbReference>
<organism evidence="12 13">
    <name type="scientific">Izhakiella australiensis</name>
    <dbReference type="NCBI Taxonomy" id="1926881"/>
    <lineage>
        <taxon>Bacteria</taxon>
        <taxon>Pseudomonadati</taxon>
        <taxon>Pseudomonadota</taxon>
        <taxon>Gammaproteobacteria</taxon>
        <taxon>Enterobacterales</taxon>
        <taxon>Erwiniaceae</taxon>
        <taxon>Izhakiella</taxon>
    </lineage>
</organism>
<gene>
    <name evidence="9" type="primary">tmcA</name>
    <name evidence="12" type="ORF">BTJ39_15365</name>
</gene>
<evidence type="ECO:0000256" key="8">
    <source>
        <dbReference type="ARBA" id="ARBA00023315"/>
    </source>
</evidence>
<feature type="binding site" evidence="9">
    <location>
        <position position="495"/>
    </location>
    <ligand>
        <name>acetyl-CoA</name>
        <dbReference type="ChEBI" id="CHEBI:57288"/>
    </ligand>
</feature>
<evidence type="ECO:0000256" key="5">
    <source>
        <dbReference type="ARBA" id="ARBA00022741"/>
    </source>
</evidence>
<feature type="domain" description="N-acetyltransferase" evidence="11">
    <location>
        <begin position="345"/>
        <end position="527"/>
    </location>
</feature>
<dbReference type="Pfam" id="PF13718">
    <property type="entry name" value="GNAT_acetyltr_2"/>
    <property type="match status" value="1"/>
</dbReference>
<dbReference type="CDD" id="cd04301">
    <property type="entry name" value="NAT_SF"/>
    <property type="match status" value="1"/>
</dbReference>
<dbReference type="Gene3D" id="3.40.50.11040">
    <property type="match status" value="1"/>
</dbReference>
<dbReference type="InterPro" id="IPR038321">
    <property type="entry name" value="TmcA_C_sf"/>
</dbReference>
<dbReference type="InterPro" id="IPR024914">
    <property type="entry name" value="tRNA_acetyltr_TmcA"/>
</dbReference>
<dbReference type="FunFam" id="3.40.50.11040:FF:000003">
    <property type="entry name" value="tRNA(Met) cytidine acetyltransferase TmcA"/>
    <property type="match status" value="1"/>
</dbReference>
<evidence type="ECO:0000259" key="11">
    <source>
        <dbReference type="PROSITE" id="PS51186"/>
    </source>
</evidence>
<dbReference type="FunFam" id="3.40.50.300:FF:001011">
    <property type="entry name" value="tRNA(Met) cytidine acetyltransferase TmcA"/>
    <property type="match status" value="1"/>
</dbReference>
<dbReference type="SUPFAM" id="SSF55729">
    <property type="entry name" value="Acyl-CoA N-acyltransferases (Nat)"/>
    <property type="match status" value="1"/>
</dbReference>
<dbReference type="EC" id="2.3.1.193" evidence="9"/>
<evidence type="ECO:0000256" key="10">
    <source>
        <dbReference type="SAM" id="MobiDB-lite"/>
    </source>
</evidence>
<evidence type="ECO:0000256" key="9">
    <source>
        <dbReference type="HAMAP-Rule" id="MF_01886"/>
    </source>
</evidence>
<dbReference type="InterPro" id="IPR032672">
    <property type="entry name" value="TmcA/NAT10/Kre33"/>
</dbReference>
<keyword evidence="1 9" id="KW-0963">Cytoplasm</keyword>
<dbReference type="GO" id="GO:1990883">
    <property type="term" value="F:18S rRNA cytidine N-acetyltransferase activity"/>
    <property type="evidence" value="ECO:0007669"/>
    <property type="project" value="TreeGrafter"/>
</dbReference>